<feature type="compositionally biased region" description="Basic and acidic residues" evidence="10">
    <location>
        <begin position="206"/>
        <end position="223"/>
    </location>
</feature>
<keyword evidence="5" id="KW-0418">Kinase</keyword>
<sequence length="339" mass="36819">MLEGGDRENGAWRKLASLPSLHYSVSDIDAIKWRENPARLLYDDLLTSGLTIGRFLDAVCDAGLYRVADTISVELLRAGRVPRRPDDGQRSAAASDNGVCEPSPLDGGQPGRVEDTRQPGRVEDTRQPGRVEDTRQPGRVEDTGQPGRGSDGGQDAAVRDDGPARRTEDNEQPGRRSDGKRDAAARDDVRAAAAGDGGQPGTADDDGARAEKQDGVRRGASTTERRVDSIGVVYDESCVLGRGGFGCVYLGRFVADGNGRQVAVKVLRGGAGGASFEAEVTRLREYRHANLLRIRAYSYDGTQRHLVYEFMPNGSLQDRLRCRNNTEDHLILNLVITIF</sequence>
<evidence type="ECO:0000256" key="4">
    <source>
        <dbReference type="ARBA" id="ARBA00022741"/>
    </source>
</evidence>
<evidence type="ECO:0000256" key="8">
    <source>
        <dbReference type="ARBA" id="ARBA00048679"/>
    </source>
</evidence>
<feature type="compositionally biased region" description="Basic and acidic residues" evidence="10">
    <location>
        <begin position="157"/>
        <end position="190"/>
    </location>
</feature>
<dbReference type="InterPro" id="IPR000719">
    <property type="entry name" value="Prot_kinase_dom"/>
</dbReference>
<dbReference type="Gene3D" id="1.10.510.10">
    <property type="entry name" value="Transferase(Phosphotransferase) domain 1"/>
    <property type="match status" value="1"/>
</dbReference>
<dbReference type="RefSeq" id="XP_014680030.1">
    <property type="nucleotide sequence ID" value="XM_014824544.1"/>
</dbReference>
<evidence type="ECO:0000256" key="7">
    <source>
        <dbReference type="ARBA" id="ARBA00047899"/>
    </source>
</evidence>
<feature type="binding site" evidence="9">
    <location>
        <position position="265"/>
    </location>
    <ligand>
        <name>ATP</name>
        <dbReference type="ChEBI" id="CHEBI:30616"/>
    </ligand>
</feature>
<feature type="compositionally biased region" description="Basic and acidic residues" evidence="10">
    <location>
        <begin position="112"/>
        <end position="142"/>
    </location>
</feature>
<dbReference type="InterPro" id="IPR051824">
    <property type="entry name" value="LRR_Rcpt-Like_S/T_Kinase"/>
</dbReference>
<dbReference type="GeneID" id="106819981"/>
<keyword evidence="6 9" id="KW-0067">ATP-binding</keyword>
<accession>A0ABM1F6F9</accession>
<name>A0ABM1F6F9_PRICU</name>
<dbReference type="PROSITE" id="PS50011">
    <property type="entry name" value="PROTEIN_KINASE_DOM"/>
    <property type="match status" value="1"/>
</dbReference>
<evidence type="ECO:0000256" key="2">
    <source>
        <dbReference type="ARBA" id="ARBA00022527"/>
    </source>
</evidence>
<evidence type="ECO:0000313" key="12">
    <source>
        <dbReference type="Proteomes" id="UP000695022"/>
    </source>
</evidence>
<evidence type="ECO:0000256" key="1">
    <source>
        <dbReference type="ARBA" id="ARBA00012513"/>
    </source>
</evidence>
<dbReference type="InterPro" id="IPR017441">
    <property type="entry name" value="Protein_kinase_ATP_BS"/>
</dbReference>
<keyword evidence="4 9" id="KW-0547">Nucleotide-binding</keyword>
<evidence type="ECO:0000256" key="6">
    <source>
        <dbReference type="ARBA" id="ARBA00022840"/>
    </source>
</evidence>
<feature type="domain" description="Protein kinase" evidence="11">
    <location>
        <begin position="234"/>
        <end position="339"/>
    </location>
</feature>
<dbReference type="Pfam" id="PF07714">
    <property type="entry name" value="PK_Tyr_Ser-Thr"/>
    <property type="match status" value="1"/>
</dbReference>
<proteinExistence type="predicted"/>
<organism evidence="12 13">
    <name type="scientific">Priapulus caudatus</name>
    <name type="common">Priapulid worm</name>
    <dbReference type="NCBI Taxonomy" id="37621"/>
    <lineage>
        <taxon>Eukaryota</taxon>
        <taxon>Metazoa</taxon>
        <taxon>Ecdysozoa</taxon>
        <taxon>Scalidophora</taxon>
        <taxon>Priapulida</taxon>
        <taxon>Priapulimorpha</taxon>
        <taxon>Priapulimorphida</taxon>
        <taxon>Priapulidae</taxon>
        <taxon>Priapulus</taxon>
    </lineage>
</organism>
<comment type="catalytic activity">
    <reaction evidence="8">
        <text>L-seryl-[protein] + ATP = O-phospho-L-seryl-[protein] + ADP + H(+)</text>
        <dbReference type="Rhea" id="RHEA:17989"/>
        <dbReference type="Rhea" id="RHEA-COMP:9863"/>
        <dbReference type="Rhea" id="RHEA-COMP:11604"/>
        <dbReference type="ChEBI" id="CHEBI:15378"/>
        <dbReference type="ChEBI" id="CHEBI:29999"/>
        <dbReference type="ChEBI" id="CHEBI:30616"/>
        <dbReference type="ChEBI" id="CHEBI:83421"/>
        <dbReference type="ChEBI" id="CHEBI:456216"/>
        <dbReference type="EC" id="2.7.11.1"/>
    </reaction>
</comment>
<dbReference type="InterPro" id="IPR011029">
    <property type="entry name" value="DEATH-like_dom_sf"/>
</dbReference>
<gene>
    <name evidence="13" type="primary">LOC106819981</name>
</gene>
<feature type="region of interest" description="Disordered" evidence="10">
    <location>
        <begin position="81"/>
        <end position="223"/>
    </location>
</feature>
<dbReference type="EC" id="2.7.11.1" evidence="1"/>
<evidence type="ECO:0000259" key="11">
    <source>
        <dbReference type="PROSITE" id="PS50011"/>
    </source>
</evidence>
<dbReference type="Proteomes" id="UP000695022">
    <property type="component" value="Unplaced"/>
</dbReference>
<evidence type="ECO:0000256" key="10">
    <source>
        <dbReference type="SAM" id="MobiDB-lite"/>
    </source>
</evidence>
<keyword evidence="2" id="KW-0723">Serine/threonine-protein kinase</keyword>
<evidence type="ECO:0000313" key="13">
    <source>
        <dbReference type="RefSeq" id="XP_014680030.1"/>
    </source>
</evidence>
<evidence type="ECO:0000256" key="3">
    <source>
        <dbReference type="ARBA" id="ARBA00022679"/>
    </source>
</evidence>
<keyword evidence="12" id="KW-1185">Reference proteome</keyword>
<evidence type="ECO:0000256" key="9">
    <source>
        <dbReference type="PROSITE-ProRule" id="PRU10141"/>
    </source>
</evidence>
<dbReference type="SUPFAM" id="SSF56112">
    <property type="entry name" value="Protein kinase-like (PK-like)"/>
    <property type="match status" value="1"/>
</dbReference>
<dbReference type="InterPro" id="IPR011009">
    <property type="entry name" value="Kinase-like_dom_sf"/>
</dbReference>
<dbReference type="SUPFAM" id="SSF47986">
    <property type="entry name" value="DEATH domain"/>
    <property type="match status" value="1"/>
</dbReference>
<evidence type="ECO:0000256" key="5">
    <source>
        <dbReference type="ARBA" id="ARBA00022777"/>
    </source>
</evidence>
<dbReference type="PROSITE" id="PS00107">
    <property type="entry name" value="PROTEIN_KINASE_ATP"/>
    <property type="match status" value="1"/>
</dbReference>
<comment type="catalytic activity">
    <reaction evidence="7">
        <text>L-threonyl-[protein] + ATP = O-phospho-L-threonyl-[protein] + ADP + H(+)</text>
        <dbReference type="Rhea" id="RHEA:46608"/>
        <dbReference type="Rhea" id="RHEA-COMP:11060"/>
        <dbReference type="Rhea" id="RHEA-COMP:11605"/>
        <dbReference type="ChEBI" id="CHEBI:15378"/>
        <dbReference type="ChEBI" id="CHEBI:30013"/>
        <dbReference type="ChEBI" id="CHEBI:30616"/>
        <dbReference type="ChEBI" id="CHEBI:61977"/>
        <dbReference type="ChEBI" id="CHEBI:456216"/>
        <dbReference type="EC" id="2.7.11.1"/>
    </reaction>
</comment>
<dbReference type="InterPro" id="IPR001245">
    <property type="entry name" value="Ser-Thr/Tyr_kinase_cat_dom"/>
</dbReference>
<reference evidence="13" key="1">
    <citation type="submission" date="2025-08" db="UniProtKB">
        <authorList>
            <consortium name="RefSeq"/>
        </authorList>
    </citation>
    <scope>IDENTIFICATION</scope>
</reference>
<dbReference type="PANTHER" id="PTHR48006">
    <property type="entry name" value="LEUCINE-RICH REPEAT-CONTAINING PROTEIN DDB_G0281931-RELATED"/>
    <property type="match status" value="1"/>
</dbReference>
<dbReference type="PANTHER" id="PTHR48006:SF102">
    <property type="entry name" value="LEUCINE-RICH REPEAT-CONTAINING PROTEIN DDB_G0281931-RELATED"/>
    <property type="match status" value="1"/>
</dbReference>
<keyword evidence="3" id="KW-0808">Transferase</keyword>
<protein>
    <recommendedName>
        <fullName evidence="1">non-specific serine/threonine protein kinase</fullName>
        <ecNumber evidence="1">2.7.11.1</ecNumber>
    </recommendedName>
</protein>